<comment type="caution">
    <text evidence="3">The sequence shown here is derived from an EMBL/GenBank/DDBJ whole genome shotgun (WGS) entry which is preliminary data.</text>
</comment>
<reference evidence="3" key="1">
    <citation type="journal article" date="2020" name="Stud. Mycol.">
        <title>101 Dothideomycetes genomes: a test case for predicting lifestyles and emergence of pathogens.</title>
        <authorList>
            <person name="Haridas S."/>
            <person name="Albert R."/>
            <person name="Binder M."/>
            <person name="Bloem J."/>
            <person name="Labutti K."/>
            <person name="Salamov A."/>
            <person name="Andreopoulos B."/>
            <person name="Baker S."/>
            <person name="Barry K."/>
            <person name="Bills G."/>
            <person name="Bluhm B."/>
            <person name="Cannon C."/>
            <person name="Castanera R."/>
            <person name="Culley D."/>
            <person name="Daum C."/>
            <person name="Ezra D."/>
            <person name="Gonzalez J."/>
            <person name="Henrissat B."/>
            <person name="Kuo A."/>
            <person name="Liang C."/>
            <person name="Lipzen A."/>
            <person name="Lutzoni F."/>
            <person name="Magnuson J."/>
            <person name="Mondo S."/>
            <person name="Nolan M."/>
            <person name="Ohm R."/>
            <person name="Pangilinan J."/>
            <person name="Park H.-J."/>
            <person name="Ramirez L."/>
            <person name="Alfaro M."/>
            <person name="Sun H."/>
            <person name="Tritt A."/>
            <person name="Yoshinaga Y."/>
            <person name="Zwiers L.-H."/>
            <person name="Turgeon B."/>
            <person name="Goodwin S."/>
            <person name="Spatafora J."/>
            <person name="Crous P."/>
            <person name="Grigoriev I."/>
        </authorList>
    </citation>
    <scope>NUCLEOTIDE SEQUENCE</scope>
    <source>
        <strain evidence="3">CBS 130266</strain>
    </source>
</reference>
<dbReference type="GO" id="GO:0006307">
    <property type="term" value="P:DNA alkylation repair"/>
    <property type="evidence" value="ECO:0007669"/>
    <property type="project" value="TreeGrafter"/>
</dbReference>
<feature type="compositionally biased region" description="Basic and acidic residues" evidence="1">
    <location>
        <begin position="160"/>
        <end position="183"/>
    </location>
</feature>
<dbReference type="InterPro" id="IPR032852">
    <property type="entry name" value="ALKBH2"/>
</dbReference>
<dbReference type="EMBL" id="MU007079">
    <property type="protein sequence ID" value="KAF2423631.1"/>
    <property type="molecule type" value="Genomic_DNA"/>
</dbReference>
<feature type="domain" description="Alpha-ketoglutarate-dependent dioxygenase AlkB-like" evidence="2">
    <location>
        <begin position="606"/>
        <end position="760"/>
    </location>
</feature>
<keyword evidence="4" id="KW-1185">Reference proteome</keyword>
<feature type="compositionally biased region" description="Gly residues" evidence="1">
    <location>
        <begin position="136"/>
        <end position="158"/>
    </location>
</feature>
<dbReference type="OrthoDB" id="2163491at2759"/>
<dbReference type="Gene3D" id="2.30.280.10">
    <property type="entry name" value="SRA-YDG"/>
    <property type="match status" value="1"/>
</dbReference>
<feature type="compositionally biased region" description="Polar residues" evidence="1">
    <location>
        <begin position="11"/>
        <end position="20"/>
    </location>
</feature>
<dbReference type="InterPro" id="IPR027450">
    <property type="entry name" value="AlkB-like"/>
</dbReference>
<dbReference type="InterPro" id="IPR037151">
    <property type="entry name" value="AlkB-like_sf"/>
</dbReference>
<dbReference type="Proteomes" id="UP000800235">
    <property type="component" value="Unassembled WGS sequence"/>
</dbReference>
<dbReference type="Gene3D" id="2.60.120.590">
    <property type="entry name" value="Alpha-ketoglutarate-dependent dioxygenase AlkB-like"/>
    <property type="match status" value="1"/>
</dbReference>
<evidence type="ECO:0000256" key="1">
    <source>
        <dbReference type="SAM" id="MobiDB-lite"/>
    </source>
</evidence>
<sequence>MPPRKRKLSGESASSPTTTGPALKKPRKNSMKISANTTRITDSNLLTLSHQILTQNKPVPEKTQPNSTKPLPKGKPEVWAGSRMELKETLPWYNAMHSAAYTKDGYVHGFMFDSSGDSAEGRDIISTDVVVQVGAGGKVDGGGGGDGDGGEGEGGVGEEGGEKGEGKGKKDKLQRGKDQKENASTRSYKKSCQEKKYVGVILGDKSPCAKFRNPHFYSVLGNFIITEVWCERSSGVVVYKHRLENAMPKAKTWWEPIGLPDPVESGSLDQPHSQVCVKCGREFQQHHVGGWMCLNGDCVGFWKFNDGTSPDEKEEEIFQGSMVPPLWTPKEGAGEAQHMYESAMAGICCPRCGRCVSRRAFWNWKCEGPNSCGHTITFPHTTIPTSAIRSTKIPLSNGFTKVNNKCHRDIKPIEREIANYHVLHYVFEGVGTVSHFLANRTAVEARNGADEMYRDVQGVDVPFMRRAKRASKYRGRSFAAHFAINYGMPYKYNDIETQDLSFKEAPPVIHKGRSMINWAIRAVCKDLNMINGHNSDNDVKMTNFDPDPDITMLEAPPPPPSPSPSASTTAAGKKPKKPSAKTTASTPGYGTAKWIPNLPTTTPKLIPKEVNEILANAYPERSVIGAHDDGETGLGESVVTLSLGDCGTFTVRMKDSIHSGLSSERGGGGGKNKAWIGGPVIRGCRNYTTRLVNHSANHARVEAAAKISNDAATNERRAIATEMDLLKKAAENKLSLLTLQVNHGDLVVMTGKALHAFLEHEAKHGKGLRVVLTGREILGEHLVSEGIGHVDVGVDGNFFGGEALPSPNNAGVVMPEGGGFTGELFGTVKGGGGGGGGGRDGGREGGDDDTRE</sequence>
<feature type="compositionally biased region" description="Gly residues" evidence="1">
    <location>
        <begin position="828"/>
        <end position="839"/>
    </location>
</feature>
<dbReference type="AlphaFoldDB" id="A0A9P4NIZ1"/>
<evidence type="ECO:0000313" key="4">
    <source>
        <dbReference type="Proteomes" id="UP000800235"/>
    </source>
</evidence>
<feature type="region of interest" description="Disordered" evidence="1">
    <location>
        <begin position="1"/>
        <end position="38"/>
    </location>
</feature>
<feature type="region of interest" description="Disordered" evidence="1">
    <location>
        <begin position="827"/>
        <end position="852"/>
    </location>
</feature>
<evidence type="ECO:0000313" key="3">
    <source>
        <dbReference type="EMBL" id="KAF2423631.1"/>
    </source>
</evidence>
<dbReference type="GO" id="GO:0035516">
    <property type="term" value="F:broad specificity oxidative DNA demethylase activity"/>
    <property type="evidence" value="ECO:0007669"/>
    <property type="project" value="TreeGrafter"/>
</dbReference>
<proteinExistence type="predicted"/>
<dbReference type="Pfam" id="PF13532">
    <property type="entry name" value="2OG-FeII_Oxy_2"/>
    <property type="match status" value="1"/>
</dbReference>
<organism evidence="3 4">
    <name type="scientific">Tothia fuscella</name>
    <dbReference type="NCBI Taxonomy" id="1048955"/>
    <lineage>
        <taxon>Eukaryota</taxon>
        <taxon>Fungi</taxon>
        <taxon>Dikarya</taxon>
        <taxon>Ascomycota</taxon>
        <taxon>Pezizomycotina</taxon>
        <taxon>Dothideomycetes</taxon>
        <taxon>Pleosporomycetidae</taxon>
        <taxon>Venturiales</taxon>
        <taxon>Cylindrosympodiaceae</taxon>
        <taxon>Tothia</taxon>
    </lineage>
</organism>
<feature type="region of interest" description="Disordered" evidence="1">
    <location>
        <begin position="51"/>
        <end position="78"/>
    </location>
</feature>
<feature type="region of interest" description="Disordered" evidence="1">
    <location>
        <begin position="136"/>
        <end position="188"/>
    </location>
</feature>
<feature type="compositionally biased region" description="Polar residues" evidence="1">
    <location>
        <begin position="51"/>
        <end position="69"/>
    </location>
</feature>
<gene>
    <name evidence="3" type="ORF">EJ08DRAFT_701000</name>
</gene>
<dbReference type="InterPro" id="IPR036987">
    <property type="entry name" value="SRA-YDG_sf"/>
</dbReference>
<protein>
    <recommendedName>
        <fullName evidence="2">Alpha-ketoglutarate-dependent dioxygenase AlkB-like domain-containing protein</fullName>
    </recommendedName>
</protein>
<accession>A0A9P4NIZ1</accession>
<dbReference type="GO" id="GO:0008198">
    <property type="term" value="F:ferrous iron binding"/>
    <property type="evidence" value="ECO:0007669"/>
    <property type="project" value="TreeGrafter"/>
</dbReference>
<evidence type="ECO:0000259" key="2">
    <source>
        <dbReference type="Pfam" id="PF13532"/>
    </source>
</evidence>
<dbReference type="SUPFAM" id="SSF51197">
    <property type="entry name" value="Clavaminate synthase-like"/>
    <property type="match status" value="1"/>
</dbReference>
<name>A0A9P4NIZ1_9PEZI</name>
<feature type="compositionally biased region" description="Basic and acidic residues" evidence="1">
    <location>
        <begin position="840"/>
        <end position="852"/>
    </location>
</feature>
<dbReference type="PANTHER" id="PTHR31573">
    <property type="entry name" value="ALPHA-KETOGLUTARATE-DEPENDENT DIOXYGENASE ALKB HOMOLOG 2"/>
    <property type="match status" value="1"/>
</dbReference>
<feature type="region of interest" description="Disordered" evidence="1">
    <location>
        <begin position="534"/>
        <end position="602"/>
    </location>
</feature>
<dbReference type="GO" id="GO:0051747">
    <property type="term" value="F:cytosine C-5 DNA demethylase activity"/>
    <property type="evidence" value="ECO:0007669"/>
    <property type="project" value="TreeGrafter"/>
</dbReference>
<dbReference type="PANTHER" id="PTHR31573:SF4">
    <property type="entry name" value="FE2OG DIOXYGENASE DOMAIN-CONTAINING PROTEIN"/>
    <property type="match status" value="1"/>
</dbReference>